<sequence length="277" mass="31950">MAGLHQLTVDVSCIKNENKEHVEEKEQCDSHKMSVIKTEPAEETTTDKLWTEIDIGPIKLEENLYNIEKEVEVETFDKESACKLPEEASGKSGKSQNRREIVRNFHQRILQLDKHQSHPWSYQTKSISNAQHMRELRQRLMNLEKSAGNSSSDSNDCGTPSSQLRRELEQRLMDVDSFHRAKKLTNRQRVAAKLPSETEAAQRMRRLRQRRRDLQSAHSNCNSPTIPLELSANRMEEFRQRLLKTTIVAATAKTQKQLRNLTHKKSIGDKKLSKPAT</sequence>
<evidence type="ECO:0000256" key="1">
    <source>
        <dbReference type="SAM" id="MobiDB-lite"/>
    </source>
</evidence>
<accession>A0A9C6SZ89</accession>
<dbReference type="RefSeq" id="XP_051858603.1">
    <property type="nucleotide sequence ID" value="XM_052002643.1"/>
</dbReference>
<organism evidence="2 3">
    <name type="scientific">Drosophila albomicans</name>
    <name type="common">Fruit fly</name>
    <dbReference type="NCBI Taxonomy" id="7291"/>
    <lineage>
        <taxon>Eukaryota</taxon>
        <taxon>Metazoa</taxon>
        <taxon>Ecdysozoa</taxon>
        <taxon>Arthropoda</taxon>
        <taxon>Hexapoda</taxon>
        <taxon>Insecta</taxon>
        <taxon>Pterygota</taxon>
        <taxon>Neoptera</taxon>
        <taxon>Endopterygota</taxon>
        <taxon>Diptera</taxon>
        <taxon>Brachycera</taxon>
        <taxon>Muscomorpha</taxon>
        <taxon>Ephydroidea</taxon>
        <taxon>Drosophilidae</taxon>
        <taxon>Drosophila</taxon>
    </lineage>
</organism>
<feature type="region of interest" description="Disordered" evidence="1">
    <location>
        <begin position="253"/>
        <end position="277"/>
    </location>
</feature>
<proteinExistence type="predicted"/>
<keyword evidence="2" id="KW-1185">Reference proteome</keyword>
<name>A0A9C6SZ89_DROAB</name>
<dbReference type="GeneID" id="117565712"/>
<dbReference type="OrthoDB" id="7871114at2759"/>
<dbReference type="Proteomes" id="UP000515160">
    <property type="component" value="Chromosome 2L"/>
</dbReference>
<feature type="region of interest" description="Disordered" evidence="1">
    <location>
        <begin position="177"/>
        <end position="201"/>
    </location>
</feature>
<evidence type="ECO:0000313" key="3">
    <source>
        <dbReference type="RefSeq" id="XP_051858603.1"/>
    </source>
</evidence>
<gene>
    <name evidence="3" type="primary">LOC117565712</name>
</gene>
<evidence type="ECO:0000313" key="2">
    <source>
        <dbReference type="Proteomes" id="UP000515160"/>
    </source>
</evidence>
<reference evidence="3" key="1">
    <citation type="submission" date="2025-08" db="UniProtKB">
        <authorList>
            <consortium name="RefSeq"/>
        </authorList>
    </citation>
    <scope>IDENTIFICATION</scope>
    <source>
        <strain evidence="3">15112-1751.03</strain>
        <tissue evidence="3">Whole Adult</tissue>
    </source>
</reference>
<dbReference type="AlphaFoldDB" id="A0A9C6SZ89"/>
<protein>
    <submittedName>
        <fullName evidence="3">Uncharacterized protein LOC117565712</fullName>
    </submittedName>
</protein>
<feature type="compositionally biased region" description="Basic and acidic residues" evidence="1">
    <location>
        <begin position="266"/>
        <end position="277"/>
    </location>
</feature>